<feature type="transmembrane region" description="Helical" evidence="7">
    <location>
        <begin position="3349"/>
        <end position="3375"/>
    </location>
</feature>
<dbReference type="Pfam" id="PF12698">
    <property type="entry name" value="ABC2_membrane_3"/>
    <property type="match status" value="2"/>
</dbReference>
<evidence type="ECO:0000313" key="9">
    <source>
        <dbReference type="EMBL" id="CAH2055588.1"/>
    </source>
</evidence>
<evidence type="ECO:0000259" key="8">
    <source>
        <dbReference type="PROSITE" id="PS50893"/>
    </source>
</evidence>
<feature type="transmembrane region" description="Helical" evidence="7">
    <location>
        <begin position="3100"/>
        <end position="3118"/>
    </location>
</feature>
<keyword evidence="5 7" id="KW-1133">Transmembrane helix</keyword>
<accession>A0ABN8IDE2</accession>
<dbReference type="Proteomes" id="UP000837857">
    <property type="component" value="Chromosome 22"/>
</dbReference>
<dbReference type="SUPFAM" id="SSF52540">
    <property type="entry name" value="P-loop containing nucleoside triphosphate hydrolases"/>
    <property type="match status" value="2"/>
</dbReference>
<dbReference type="InterPro" id="IPR013525">
    <property type="entry name" value="ABC2_TM"/>
</dbReference>
<evidence type="ECO:0000313" key="10">
    <source>
        <dbReference type="Proteomes" id="UP000837857"/>
    </source>
</evidence>
<feature type="transmembrane region" description="Helical" evidence="7">
    <location>
        <begin position="2535"/>
        <end position="2552"/>
    </location>
</feature>
<protein>
    <recommendedName>
        <fullName evidence="8">ABC transporter domain-containing protein</fullName>
    </recommendedName>
</protein>
<evidence type="ECO:0000256" key="7">
    <source>
        <dbReference type="SAM" id="Phobius"/>
    </source>
</evidence>
<dbReference type="SMART" id="SM00382">
    <property type="entry name" value="AAA"/>
    <property type="match status" value="2"/>
</dbReference>
<organism evidence="9 10">
    <name type="scientific">Iphiclides podalirius</name>
    <name type="common">scarce swallowtail</name>
    <dbReference type="NCBI Taxonomy" id="110791"/>
    <lineage>
        <taxon>Eukaryota</taxon>
        <taxon>Metazoa</taxon>
        <taxon>Ecdysozoa</taxon>
        <taxon>Arthropoda</taxon>
        <taxon>Hexapoda</taxon>
        <taxon>Insecta</taxon>
        <taxon>Pterygota</taxon>
        <taxon>Neoptera</taxon>
        <taxon>Endopterygota</taxon>
        <taxon>Lepidoptera</taxon>
        <taxon>Glossata</taxon>
        <taxon>Ditrysia</taxon>
        <taxon>Papilionoidea</taxon>
        <taxon>Papilionidae</taxon>
        <taxon>Papilioninae</taxon>
        <taxon>Iphiclides</taxon>
    </lineage>
</organism>
<dbReference type="PANTHER" id="PTHR19229:SF263">
    <property type="entry name" value="CHROMOSOME UNDETERMINED SCAFFOLD_17, WHOLE GENOME SHOTGUN SEQUENCE"/>
    <property type="match status" value="1"/>
</dbReference>
<evidence type="ECO:0000256" key="1">
    <source>
        <dbReference type="ARBA" id="ARBA00004141"/>
    </source>
</evidence>
<feature type="domain" description="ABC transporter" evidence="8">
    <location>
        <begin position="2709"/>
        <end position="2936"/>
    </location>
</feature>
<feature type="transmembrane region" description="Helical" evidence="7">
    <location>
        <begin position="2482"/>
        <end position="2502"/>
    </location>
</feature>
<feature type="transmembrane region" description="Helical" evidence="7">
    <location>
        <begin position="3387"/>
        <end position="3408"/>
    </location>
</feature>
<evidence type="ECO:0000256" key="3">
    <source>
        <dbReference type="ARBA" id="ARBA00022741"/>
    </source>
</evidence>
<evidence type="ECO:0000256" key="2">
    <source>
        <dbReference type="ARBA" id="ARBA00022692"/>
    </source>
</evidence>
<dbReference type="InterPro" id="IPR027417">
    <property type="entry name" value="P-loop_NTPase"/>
</dbReference>
<feature type="transmembrane region" description="Helical" evidence="7">
    <location>
        <begin position="2661"/>
        <end position="2684"/>
    </location>
</feature>
<feature type="transmembrane region" description="Helical" evidence="7">
    <location>
        <begin position="3307"/>
        <end position="3329"/>
    </location>
</feature>
<feature type="transmembrane region" description="Helical" evidence="7">
    <location>
        <begin position="2559"/>
        <end position="2579"/>
    </location>
</feature>
<sequence>MAASRQIRLLLWKDYLMRKRNPITLAGIVWGTLVMISLYIVRINVDNQDFPTCQFPARALPSAGILTFLQSFICSVNNECLPMDQFEEIPSYANSKLTELRRHFSPLFSNSSFLDTAAMAPDAMKLLATLSDVADVPEFMHIAKNGLRVKELFRNPNKAKRYLSQRMELGEPIANSLMTSDLSLEGIMQGTFNICDPESISKTIKMNNVTHLDAFVRKLCSLSSKETQRVSMDLLLECDLGKYLQMLGNMYYKLSKDDRLTELGKMVAAVLNMMSLQSFLPVEITAIFQGETPDFSYIDLDVVSNVLDYFEPNLGDTESYKSMRNFAESSVVVIKYLNKFLEKQRKYSGVTDSLNEVSKHVNIKSAVESVSNIFSNAMEVFDDFAGNGTTIDIFNIMSQLMNFVHKWLPDKTKHDVLFYATLVTKLIEGTDKVIFINVYLEELVYNVSMRHPLGVKTLLDLPPGVFGNGLDALTDAERTQMLTSNLNSPGEMFCDNNKLKNFFNVKNEEAVTLHDLLCTASWKDYIIDLISTFGIYEVKNNINTMASLFIQETLGKDTTSRLYTLEHDFQVLKNFTRALDKIDSQIPTVVNWSNIFDVDKNLEFMKIIRDKRNLGNQILVTVHGALAKEVVKQNPILEFKIAPFIIDATTVIAALNDEIDETPQDVADATKKLYPQILRTILTTALDETKTYKLLSTYSLDTMCTGVDNASLYLSFPTNTDKIGVTTAICDISKIFEKMLKKNSHLGKAVGLIMSSKDNELFGIQWTKLITDLKTLYVKMTLFYPYLLEYRSYGMADNTRSEVATLFKKVKAYWFKTKHLDRSIRLGIKLTLEILDLMDREIFDMKSEIWSQLKYIFSVVSGPLSVIDDLVKLIGAIWKNESFISTLPAATVISLSKIIPNAAQFIYEGTDIIVEGHIKVEPIIEIMNANISWPCSSTSLADLLPLSDTSKETLRALETMLCMPQDVQKDWISYLKSRNTHKLEHQTRNSTDFGPHVFLRFSAAFDALIDDSYILKDILMDALDETPGRLTLMTAWKHAVESFNTTNRDNILRKLFFKVDKVLNSIEVKVKGGVPLNTVWRNFVRCSSEELLEDGCREIGRATWLNILKFLSVTMSNVAGDLLNYFREINEPDSNILQLAGFTKKTGLYLLYERLPDFLGVLANSYGDYGFMTQIRRAGLSNFWDCEAVVQNLKPAPGSLIDDTIIRRVQPFVCPSLLYWISLPRGDNAILDVVAKPQYYFFTSLLDDLNSTFVDAYMNTNDLKNFITELSYNTTITQETINIEKLREKLTKSLDKLLSHKINGSNPTYNMFNEGNKKLVQSQICAMKYNLILSKYGSNVDNDFENAKTSLTNLVNVLRNDDKEIVSNISEFLKSRKGVVNFFKASIEYAFDLGVPVYLKYLQNNIQHNNVILTFLSGGNWWQKMRELYNGTHATNFFNNIEKTFDIAEDVLNNLDKIHWFRLIREINSNGKEVFCKSTVALSEYVPDNTGALASLKQQFCLQDTAQLFMELMPLRFASQVYDNKLKITTDVDYDALNSDISDAESNIKKIFNGPKSPQTPKWVTDEKLEKFRTSVIGLLSKETLIKASFGTLGNIVDAGTLLLNNSQCTLCSQFTTWMKQLNLQLYKKQEYDNLLCQMHEMSLHDIYVTLKHDFHWDMAIKELISTRNYTKFELNKAMSEFLEQVKQHLLEDVTAPTTKTSQCLTQNVTRNAFGNATLFANVLAHTLRLIRAELPHVQEIEGVKEIKYLKELQGAVAHKLDVKVPLKKYLNEAYDFSKKLKLYVNNDNLVKEVENSAVNLRTIQNLEPQSLIFEKSDYTWEDLCECCDCNKVVTDIVENLNTTLVFTDLQVLQDEEFWRFNFVSNILERVEDIIGHASRLIGVVSKVDLVGVMEGRLVSIIDTAVQLLTDEVLNSIIYSIRGLMVELNPLIKSDKLRDSLFDISEGLEVLQESKNSLLEEDIKVQVGDLFSDPDKLEADLSNLGINNTNFWSIAAPRIQVGYFQFKPMFSTKQDAFRISNFVCEMEDMAKVIVPGNVDVVTLDDIYGAVIEQFCDLDEETAKQILATLVKNIDFTFVINKVKDWLLSELYSTSELTPSEGERIMNSFSRITSLIPVMQNNIGSVSDLMADEPLLEYLKGDFSFGSLFGGGGFMADAGRMVCGKPFNTHVNRLFKSIIETQDLSGDADSEQLEVLPTDFCRSLYKQIVSVNGGKIVWSFVKPLVMGKILYTPTTPVVERIIQRANESFAPMVKTVNLVHSFAGAFSSVEKLVAHRKGLEALKELLTAPGTKQLRTSVIGETEIPDFDIEDMFDKLGDVQDLGGLLQKGSDILECVNLNRFMPVSDEQQLSKDALKLMRVNEFSAGLVFLNNETSPEMPLNVQYKIRMDIENTPTTNRLRNYLWIPGPESNFIENMRYFRGFIQIQDIIDKAIIDISASGKRLQKRGLGDDQSLNWAMYTQQTPYPCYRKDFFQTSLYESQSLIVTFFFALLFTTSSVVRFIVSDKETGNTMLMSVMGVNLAYHTLSWFLSSLVEMLITSTFIATVLSAGGVLPRTAPSMIFMLLFIYSFAVLSFCYMMSKLFKTASFAAVCSGMAYLISFMPFVLILSLEAVLTSSLKMLVCLSMSSSLCYAFLYITRYEATGLGAQWVHLWESPDGVDNMSIGIAAILVFVDGVIYILIGLLLDRFYGFKAEQNNVANCKDSGEKAGVSIINISKVYGSGTRSKLALDNVSIELHTGQITSLLGHNGAGKTTLIKILTGMLRPTKGHVVVRSESSGTMIGVCPQKDVLLLQLTAREHVALYAQLKSGRSLDELHGEVESILRVLSLGPVAEEPVARLSGGTRRRLCVALAFVAEPGLVVLDEPTAGVDPAARRDIWSMILKLRENRTILLTTHHLDEAELLSDQIVIMHKGQVHTTGSPIEIKRGLGSGYKLTVMYPEGKRKLEGLQEFIDDDLCMEERTKLLLATVRNVIKNANLVDVNGLEVELNLPFFDADGVSNDYLQLCTMLESSQSVLGFQSFNMDCSSLEQVFFTICHQADSPQQVVELVSDVPSKSASTSSLRNDRAPLVPAEGPLVGSAWDQFLALLYARYLHYTRNKSLLFMLLILPSLFVIIAMAFSNIRPPANNEIALQLHRDLYRNTTEFLIKTPSIESDGISPVFAEEVMAVLKQEKQARNWTLKDNPVCECLDTKQQCDLSDVDTTNLPEMMLFSDVKTLNDWLIASQEVYIEKRYGGYSANTKSNMSNLVVWYNNKGHHAMPAYLNALNNAVLKVVTGRHNANITTYTHPLKISNEPINKDTVYQHIADAGITAMLLIAYSLVSAGGAIYLVTARCSQEKRLQLLAGVTPALYWTTALVWDMIIILINIFITAMVLQAFHFPVFVTKSNLSAICLLILLYGYGCAGVVHVTEKLFSQPSLANMILFCANTFVGVVGITLLLILDVISESDATDNARWILHKVFLLCPQFALGDGVLEVAKNTIRAQVLSQFGMDTYRDPLFSDLIVLHYSSLVLVGTVLFLMNLAIEYDCFEALFVKFRSETIEPLPGSDLDPEVLEERRRVLASRTPLRLHTIGNINAGYLETEEKNSIKSGTWLESDVAQCERLGKAYPALGGRRVAVRDLTLGIPPGQCTALLGQNGAGKSTAFSMLTGEIRPTSGSIYLNDRRVDPRDLCQGLISYCPQSDAIDPLLTVRETLKFYCKLRSITDEKEVIRRTIDMFDLAKYADVRSGTLSGGNKRKLCTAIAFMGRTPLVLLDEPTSGMDPASRACVSRGVRLACASGRGVLLSTHALEDARRLAARVALLQAAALRALAPLDRCLRRFGGGQAVWCRVRGGGSVRAVWRRVRAAAPQAQLQVLHSSALHFLLPTHANVDGKEITTKLSDVFRLTAELFTSGDIEDFTVNQSSLDQMFLNFAGSSRSRGTELEVLGTPPASPYHSCEDLSAVTAL</sequence>
<keyword evidence="3" id="KW-0547">Nucleotide-binding</keyword>
<dbReference type="EMBL" id="OW152834">
    <property type="protein sequence ID" value="CAH2055588.1"/>
    <property type="molecule type" value="Genomic_DNA"/>
</dbReference>
<feature type="domain" description="ABC transporter" evidence="8">
    <location>
        <begin position="3598"/>
        <end position="3829"/>
    </location>
</feature>
<feature type="transmembrane region" description="Helical" evidence="7">
    <location>
        <begin position="2585"/>
        <end position="2607"/>
    </location>
</feature>
<proteinExistence type="predicted"/>
<dbReference type="PROSITE" id="PS50893">
    <property type="entry name" value="ABC_TRANSPORTER_2"/>
    <property type="match status" value="2"/>
</dbReference>
<dbReference type="CDD" id="cd03263">
    <property type="entry name" value="ABC_subfamily_A"/>
    <property type="match status" value="2"/>
</dbReference>
<dbReference type="PANTHER" id="PTHR19229">
    <property type="entry name" value="ATP-BINDING CASSETTE TRANSPORTER SUBFAMILY A ABCA"/>
    <property type="match status" value="1"/>
</dbReference>
<dbReference type="InterPro" id="IPR003593">
    <property type="entry name" value="AAA+_ATPase"/>
</dbReference>
<evidence type="ECO:0000256" key="6">
    <source>
        <dbReference type="ARBA" id="ARBA00023136"/>
    </source>
</evidence>
<feature type="transmembrane region" description="Helical" evidence="7">
    <location>
        <begin position="3420"/>
        <end position="3443"/>
    </location>
</feature>
<dbReference type="InterPro" id="IPR026082">
    <property type="entry name" value="ABCA"/>
</dbReference>
<keyword evidence="2 7" id="KW-0812">Transmembrane</keyword>
<dbReference type="Pfam" id="PF00005">
    <property type="entry name" value="ABC_tran"/>
    <property type="match status" value="2"/>
</dbReference>
<feature type="non-terminal residue" evidence="9">
    <location>
        <position position="3946"/>
    </location>
</feature>
<reference evidence="9" key="1">
    <citation type="submission" date="2022-03" db="EMBL/GenBank/DDBJ databases">
        <authorList>
            <person name="Martin H S."/>
        </authorList>
    </citation>
    <scope>NUCLEOTIDE SEQUENCE</scope>
</reference>
<dbReference type="Gene3D" id="3.40.50.300">
    <property type="entry name" value="P-loop containing nucleotide triphosphate hydrolases"/>
    <property type="match status" value="2"/>
</dbReference>
<comment type="subcellular location">
    <subcellularLocation>
        <location evidence="1">Membrane</location>
        <topology evidence="1">Multi-pass membrane protein</topology>
    </subcellularLocation>
</comment>
<keyword evidence="10" id="KW-1185">Reference proteome</keyword>
<name>A0ABN8IDE2_9NEOP</name>
<gene>
    <name evidence="9" type="ORF">IPOD504_LOCUS8929</name>
</gene>
<keyword evidence="6 7" id="KW-0472">Membrane</keyword>
<keyword evidence="4" id="KW-0067">ATP-binding</keyword>
<evidence type="ECO:0000256" key="4">
    <source>
        <dbReference type="ARBA" id="ARBA00022840"/>
    </source>
</evidence>
<dbReference type="InterPro" id="IPR003439">
    <property type="entry name" value="ABC_transporter-like_ATP-bd"/>
</dbReference>
<feature type="transmembrane region" description="Helical" evidence="7">
    <location>
        <begin position="3497"/>
        <end position="3519"/>
    </location>
</feature>
<feature type="transmembrane region" description="Helical" evidence="7">
    <location>
        <begin position="21"/>
        <end position="41"/>
    </location>
</feature>
<evidence type="ECO:0000256" key="5">
    <source>
        <dbReference type="ARBA" id="ARBA00022989"/>
    </source>
</evidence>